<comment type="caution">
    <text evidence="1">The sequence shown here is derived from an EMBL/GenBank/DDBJ whole genome shotgun (WGS) entry which is preliminary data.</text>
</comment>
<evidence type="ECO:0000313" key="1">
    <source>
        <dbReference type="EMBL" id="KAL0938610.1"/>
    </source>
</evidence>
<keyword evidence="2" id="KW-1185">Reference proteome</keyword>
<protein>
    <submittedName>
        <fullName evidence="1">Trichothecene c-15 hydroxylase</fullName>
    </submittedName>
</protein>
<organism evidence="1 2">
    <name type="scientific">Colletotrichum truncatum</name>
    <name type="common">Anthracnose fungus</name>
    <name type="synonym">Colletotrichum capsici</name>
    <dbReference type="NCBI Taxonomy" id="5467"/>
    <lineage>
        <taxon>Eukaryota</taxon>
        <taxon>Fungi</taxon>
        <taxon>Dikarya</taxon>
        <taxon>Ascomycota</taxon>
        <taxon>Pezizomycotina</taxon>
        <taxon>Sordariomycetes</taxon>
        <taxon>Hypocreomycetidae</taxon>
        <taxon>Glomerellales</taxon>
        <taxon>Glomerellaceae</taxon>
        <taxon>Colletotrichum</taxon>
        <taxon>Colletotrichum truncatum species complex</taxon>
    </lineage>
</organism>
<accession>A0ACC3Z3Q0</accession>
<reference evidence="1 2" key="1">
    <citation type="journal article" date="2020" name="Phytopathology">
        <title>Genome Sequence Resources of Colletotrichum truncatum, C. plurivorum, C. musicola, and C. sojae: Four Species Pathogenic to Soybean (Glycine max).</title>
        <authorList>
            <person name="Rogerio F."/>
            <person name="Boufleur T.R."/>
            <person name="Ciampi-Guillardi M."/>
            <person name="Sukno S.A."/>
            <person name="Thon M.R."/>
            <person name="Massola Junior N.S."/>
            <person name="Baroncelli R."/>
        </authorList>
    </citation>
    <scope>NUCLEOTIDE SEQUENCE [LARGE SCALE GENOMIC DNA]</scope>
    <source>
        <strain evidence="1 2">CMES1059</strain>
    </source>
</reference>
<evidence type="ECO:0000313" key="2">
    <source>
        <dbReference type="Proteomes" id="UP000805649"/>
    </source>
</evidence>
<dbReference type="EMBL" id="VUJX02000003">
    <property type="protein sequence ID" value="KAL0938610.1"/>
    <property type="molecule type" value="Genomic_DNA"/>
</dbReference>
<sequence>MSSQATDINSEFSLLGLHTILLGTFGVGLLGFASLVATIVYNVFLHPLRKYPGPKLWAATRIPYTRSYLSGQVHRDILKLHQEYGPIVRVAPNELAYNHPDAWKDLHGHLKNGTGDHGRDPVFTKDSRQSIIGGNREDHSRFRRALSHGFSAQSMFEQESIIKKYVDLLFERLREKSSKDSQPVNMVAWYNWTTFDIIGDLAFGESFGCLDNSAYHPWVKILFDGIKEGTFKSNIRRYPIVEKLLMKFVPAELKNKRDQHVQLTREKVAKRVSMQTERSDFMDSMTKKKGPQELNFEELRANSSTLIVAGSETTATALSAITYYLTTHTRAMTKLNEEVRSAFSTEADIDMVSVQKLQYMQAVVNEGLRMYPPVPTGIMRRVSEGEGLFLGQYVPKGTLVQVWHWPVFHNPEHFTLPDSFIPERWLDNSRFTSDKKEAFQPFSVGPRNCIGRNLAYAEMRLILARMIWNFDMKLSEESRGWDEKSQVYLLWDKGPLNIYLTPRTLVRR</sequence>
<proteinExistence type="predicted"/>
<gene>
    <name evidence="1" type="ORF">CTRU02_205220</name>
</gene>
<dbReference type="Proteomes" id="UP000805649">
    <property type="component" value="Unassembled WGS sequence"/>
</dbReference>
<name>A0ACC3Z3Q0_COLTU</name>